<sequence>MRRFLIPALLIASPAVAQPPLFNPAGYRIAHYRAPVRQAPAGVGRIAPAAAAQLVPGRDALFIDVLPSEGGHREADGRWRLAEPHESIPGAHWFPETGRGDLAPGIGPWFAQRVARLTHGRRDAMLILFCRADCWMGWNAARRLRAAGYSNVWWLAEGTDGWSDLKRPLSRIEPDGGIMP</sequence>
<protein>
    <recommendedName>
        <fullName evidence="2">Rhodanese domain-containing protein</fullName>
    </recommendedName>
</protein>
<evidence type="ECO:0000256" key="1">
    <source>
        <dbReference type="SAM" id="SignalP"/>
    </source>
</evidence>
<dbReference type="SUPFAM" id="SSF52821">
    <property type="entry name" value="Rhodanese/Cell cycle control phosphatase"/>
    <property type="match status" value="1"/>
</dbReference>
<accession>A0ABN5WFI9</accession>
<keyword evidence="4" id="KW-1185">Reference proteome</keyword>
<dbReference type="InterPro" id="IPR036873">
    <property type="entry name" value="Rhodanese-like_dom_sf"/>
</dbReference>
<dbReference type="InterPro" id="IPR001763">
    <property type="entry name" value="Rhodanese-like_dom"/>
</dbReference>
<proteinExistence type="predicted"/>
<reference evidence="3" key="1">
    <citation type="submission" date="2018-07" db="EMBL/GenBank/DDBJ databases">
        <title>Complete genome sequence of Sphingomonas bisphenolicum strain AO1, a bisphenol A degradative bacterium isolated from Japanese farm field.</title>
        <authorList>
            <person name="Murakami M."/>
            <person name="Koh M."/>
            <person name="Koba S."/>
            <person name="Matsumura Y."/>
        </authorList>
    </citation>
    <scope>NUCLEOTIDE SEQUENCE</scope>
    <source>
        <strain evidence="3">AO1</strain>
    </source>
</reference>
<evidence type="ECO:0000313" key="4">
    <source>
        <dbReference type="Proteomes" id="UP001059971"/>
    </source>
</evidence>
<dbReference type="RefSeq" id="WP_261935764.1">
    <property type="nucleotide sequence ID" value="NZ_AP018817.1"/>
</dbReference>
<organism evidence="3 4">
    <name type="scientific">Sphingomonas bisphenolicum</name>
    <dbReference type="NCBI Taxonomy" id="296544"/>
    <lineage>
        <taxon>Bacteria</taxon>
        <taxon>Pseudomonadati</taxon>
        <taxon>Pseudomonadota</taxon>
        <taxon>Alphaproteobacteria</taxon>
        <taxon>Sphingomonadales</taxon>
        <taxon>Sphingomonadaceae</taxon>
        <taxon>Sphingomonas</taxon>
    </lineage>
</organism>
<gene>
    <name evidence="3" type="ORF">SBA_ch1_04660</name>
</gene>
<name>A0ABN5WFI9_9SPHN</name>
<evidence type="ECO:0000259" key="2">
    <source>
        <dbReference type="PROSITE" id="PS50206"/>
    </source>
</evidence>
<dbReference type="CDD" id="cd00158">
    <property type="entry name" value="RHOD"/>
    <property type="match status" value="1"/>
</dbReference>
<dbReference type="Gene3D" id="3.40.250.10">
    <property type="entry name" value="Rhodanese-like domain"/>
    <property type="match status" value="1"/>
</dbReference>
<keyword evidence="1" id="KW-0732">Signal</keyword>
<dbReference type="InterPro" id="IPR022376">
    <property type="entry name" value="PQQ_CXXCW"/>
</dbReference>
<evidence type="ECO:0000313" key="3">
    <source>
        <dbReference type="EMBL" id="BBF68266.1"/>
    </source>
</evidence>
<dbReference type="Pfam" id="PF00581">
    <property type="entry name" value="Rhodanese"/>
    <property type="match status" value="1"/>
</dbReference>
<feature type="chain" id="PRO_5047401293" description="Rhodanese domain-containing protein" evidence="1">
    <location>
        <begin position="18"/>
        <end position="180"/>
    </location>
</feature>
<dbReference type="EMBL" id="AP018817">
    <property type="protein sequence ID" value="BBF68266.1"/>
    <property type="molecule type" value="Genomic_DNA"/>
</dbReference>
<feature type="domain" description="Rhodanese" evidence="2">
    <location>
        <begin position="110"/>
        <end position="171"/>
    </location>
</feature>
<feature type="signal peptide" evidence="1">
    <location>
        <begin position="1"/>
        <end position="17"/>
    </location>
</feature>
<dbReference type="Proteomes" id="UP001059971">
    <property type="component" value="Chromosome 1"/>
</dbReference>
<dbReference type="NCBIfam" id="TIGR03865">
    <property type="entry name" value="PQQ_CXXCW"/>
    <property type="match status" value="1"/>
</dbReference>
<dbReference type="PROSITE" id="PS50206">
    <property type="entry name" value="RHODANESE_3"/>
    <property type="match status" value="1"/>
</dbReference>